<evidence type="ECO:0000256" key="3">
    <source>
        <dbReference type="ARBA" id="ARBA00022857"/>
    </source>
</evidence>
<evidence type="ECO:0000256" key="2">
    <source>
        <dbReference type="ARBA" id="ARBA00022827"/>
    </source>
</evidence>
<sequence length="551" mass="61609">MPKHPADYDAVVVGAGFSGIRSLWELRQRGLSFKCFEAGADVGGAWYWNCYPGARTDSEAWVYTLNFAPEIREEWNYTERYPSQREVQHFLGRIVDKFHLREYIEFNCRIKSAHYNKETKLWTITAGNGTAVTCQYFLPATGPLSIAKAPPFPGLKTYTGEWYQASNWPKSDVDLRGKRVAIIGTGATGVQIIPKIAPAVKQLTVFQRSPSYVLPGRNYIIDQNQTQEIKCNFDATLYAAKNHPNGLAMKPSGKTVQDARDADKVRQTLDAGWEEGGFHYQFETFDDIFTNAESNETASEYIRQKIRAIVHDPEVAETLCPKYPFLSKRPPCGHFYYEAYNRPNVKLVNISKQEIDLYEKGIRTTSGTEYEFDVIIFAIGYEAATGALSELDVRGLEGKSLGGNWSKRIDTFAGCLVPGFPNLFLICGPHVPFGNMPVVVDIQVNWIGQTIAYMEQKKLACIDVTENAVADWSAELDETFKVTVFAESAKASRSWFVGANIPGKVQTVLFYFGGVPAYTAKLEREISAGWPSMRFIPSTVTNGVGHDVNGI</sequence>
<evidence type="ECO:0000313" key="6">
    <source>
        <dbReference type="Proteomes" id="UP000509510"/>
    </source>
</evidence>
<protein>
    <recommendedName>
        <fullName evidence="7">FAD/NAD(P)-binding domain-containing protein</fullName>
    </recommendedName>
</protein>
<keyword evidence="4" id="KW-0560">Oxidoreductase</keyword>
<accession>A0A7H8QUZ9</accession>
<dbReference type="InterPro" id="IPR020946">
    <property type="entry name" value="Flavin_mOase-like"/>
</dbReference>
<organism evidence="5 6">
    <name type="scientific">Talaromyces rugulosus</name>
    <name type="common">Penicillium rugulosum</name>
    <dbReference type="NCBI Taxonomy" id="121627"/>
    <lineage>
        <taxon>Eukaryota</taxon>
        <taxon>Fungi</taxon>
        <taxon>Dikarya</taxon>
        <taxon>Ascomycota</taxon>
        <taxon>Pezizomycotina</taxon>
        <taxon>Eurotiomycetes</taxon>
        <taxon>Eurotiomycetidae</taxon>
        <taxon>Eurotiales</taxon>
        <taxon>Trichocomaceae</taxon>
        <taxon>Talaromyces</taxon>
        <taxon>Talaromyces sect. Islandici</taxon>
    </lineage>
</organism>
<gene>
    <name evidence="5" type="ORF">TRUGW13939_04443</name>
</gene>
<dbReference type="PANTHER" id="PTHR43098">
    <property type="entry name" value="L-ORNITHINE N(5)-MONOOXYGENASE-RELATED"/>
    <property type="match status" value="1"/>
</dbReference>
<evidence type="ECO:0000256" key="4">
    <source>
        <dbReference type="ARBA" id="ARBA00023002"/>
    </source>
</evidence>
<reference evidence="6" key="1">
    <citation type="submission" date="2020-06" db="EMBL/GenBank/DDBJ databases">
        <title>A chromosome-scale genome assembly of Talaromyces rugulosus W13939.</title>
        <authorList>
            <person name="Wang B."/>
            <person name="Guo L."/>
            <person name="Ye K."/>
            <person name="Wang L."/>
        </authorList>
    </citation>
    <scope>NUCLEOTIDE SEQUENCE [LARGE SCALE GENOMIC DNA]</scope>
    <source>
        <strain evidence="6">W13939</strain>
    </source>
</reference>
<dbReference type="GO" id="GO:0050660">
    <property type="term" value="F:flavin adenine dinucleotide binding"/>
    <property type="evidence" value="ECO:0007669"/>
    <property type="project" value="InterPro"/>
</dbReference>
<dbReference type="Pfam" id="PF00743">
    <property type="entry name" value="FMO-like"/>
    <property type="match status" value="1"/>
</dbReference>
<evidence type="ECO:0000256" key="1">
    <source>
        <dbReference type="ARBA" id="ARBA00022630"/>
    </source>
</evidence>
<keyword evidence="2" id="KW-0274">FAD</keyword>
<dbReference type="EMBL" id="CP055899">
    <property type="protein sequence ID" value="QKX57331.1"/>
    <property type="molecule type" value="Genomic_DNA"/>
</dbReference>
<dbReference type="GO" id="GO:0004499">
    <property type="term" value="F:N,N-dimethylaniline monooxygenase activity"/>
    <property type="evidence" value="ECO:0007669"/>
    <property type="project" value="InterPro"/>
</dbReference>
<name>A0A7H8QUZ9_TALRU</name>
<dbReference type="SUPFAM" id="SSF51905">
    <property type="entry name" value="FAD/NAD(P)-binding domain"/>
    <property type="match status" value="3"/>
</dbReference>
<dbReference type="InterPro" id="IPR036188">
    <property type="entry name" value="FAD/NAD-bd_sf"/>
</dbReference>
<dbReference type="RefSeq" id="XP_035343509.1">
    <property type="nucleotide sequence ID" value="XM_035487616.1"/>
</dbReference>
<dbReference type="PANTHER" id="PTHR43098:SF5">
    <property type="entry name" value="DUAL-FUNCTIONAL MONOOXYGENASE_METHYLTRANSFERASE PSOF"/>
    <property type="match status" value="1"/>
</dbReference>
<dbReference type="AlphaFoldDB" id="A0A7H8QUZ9"/>
<dbReference type="InterPro" id="IPR050775">
    <property type="entry name" value="FAD-binding_Monooxygenases"/>
</dbReference>
<evidence type="ECO:0000313" key="5">
    <source>
        <dbReference type="EMBL" id="QKX57331.1"/>
    </source>
</evidence>
<proteinExistence type="predicted"/>
<keyword evidence="3" id="KW-0521">NADP</keyword>
<evidence type="ECO:0008006" key="7">
    <source>
        <dbReference type="Google" id="ProtNLM"/>
    </source>
</evidence>
<dbReference type="OrthoDB" id="66881at2759"/>
<keyword evidence="1" id="KW-0285">Flavoprotein</keyword>
<dbReference type="KEGG" id="trg:TRUGW13939_04443"/>
<dbReference type="GO" id="GO:0050661">
    <property type="term" value="F:NADP binding"/>
    <property type="evidence" value="ECO:0007669"/>
    <property type="project" value="InterPro"/>
</dbReference>
<dbReference type="GeneID" id="55991944"/>
<dbReference type="Gene3D" id="3.50.50.60">
    <property type="entry name" value="FAD/NAD(P)-binding domain"/>
    <property type="match status" value="2"/>
</dbReference>
<dbReference type="Proteomes" id="UP000509510">
    <property type="component" value="Chromosome II"/>
</dbReference>
<keyword evidence="6" id="KW-1185">Reference proteome</keyword>